<name>A0A382VFW4_9ZZZZ</name>
<proteinExistence type="predicted"/>
<reference evidence="1" key="1">
    <citation type="submission" date="2018-05" db="EMBL/GenBank/DDBJ databases">
        <authorList>
            <person name="Lanie J.A."/>
            <person name="Ng W.-L."/>
            <person name="Kazmierczak K.M."/>
            <person name="Andrzejewski T.M."/>
            <person name="Davidsen T.M."/>
            <person name="Wayne K.J."/>
            <person name="Tettelin H."/>
            <person name="Glass J.I."/>
            <person name="Rusch D."/>
            <person name="Podicherti R."/>
            <person name="Tsui H.-C.T."/>
            <person name="Winkler M.E."/>
        </authorList>
    </citation>
    <scope>NUCLEOTIDE SEQUENCE</scope>
</reference>
<feature type="non-terminal residue" evidence="1">
    <location>
        <position position="1"/>
    </location>
</feature>
<dbReference type="SUPFAM" id="SSF56059">
    <property type="entry name" value="Glutathione synthetase ATP-binding domain-like"/>
    <property type="match status" value="1"/>
</dbReference>
<protein>
    <recommendedName>
        <fullName evidence="2">ATP-grasp domain-containing protein</fullName>
    </recommendedName>
</protein>
<sequence length="168" mass="18745">SEEFEPSVDGVTLIQQYIEAAEPFIIRVEFVGGRLLYAVRVDTSQGFELCPADACRVDDAFCPTGESAVSLFQIERDFSHELVERYEDFLAENKIHIAGIEFITDRSGVTYTYDVNTNTNYNSKAEEVAGIYGMRAVADYLGRELAAAENTNERRASSAVVGRHEAER</sequence>
<accession>A0A382VFW4</accession>
<evidence type="ECO:0008006" key="2">
    <source>
        <dbReference type="Google" id="ProtNLM"/>
    </source>
</evidence>
<evidence type="ECO:0000313" key="1">
    <source>
        <dbReference type="EMBL" id="SVD45290.1"/>
    </source>
</evidence>
<organism evidence="1">
    <name type="scientific">marine metagenome</name>
    <dbReference type="NCBI Taxonomy" id="408172"/>
    <lineage>
        <taxon>unclassified sequences</taxon>
        <taxon>metagenomes</taxon>
        <taxon>ecological metagenomes</taxon>
    </lineage>
</organism>
<dbReference type="EMBL" id="UINC01151591">
    <property type="protein sequence ID" value="SVD45290.1"/>
    <property type="molecule type" value="Genomic_DNA"/>
</dbReference>
<gene>
    <name evidence="1" type="ORF">METZ01_LOCUS398144</name>
</gene>
<dbReference type="AlphaFoldDB" id="A0A382VFW4"/>